<evidence type="ECO:0000313" key="3">
    <source>
        <dbReference type="Proteomes" id="UP001159042"/>
    </source>
</evidence>
<keyword evidence="1" id="KW-0472">Membrane</keyword>
<accession>A0AAV8WF47</accession>
<name>A0AAV8WF47_9CUCU</name>
<reference evidence="2 3" key="1">
    <citation type="journal article" date="2023" name="Insect Mol. Biol.">
        <title>Genome sequencing provides insights into the evolution of gene families encoding plant cell wall-degrading enzymes in longhorned beetles.</title>
        <authorList>
            <person name="Shin N.R."/>
            <person name="Okamura Y."/>
            <person name="Kirsch R."/>
            <person name="Pauchet Y."/>
        </authorList>
    </citation>
    <scope>NUCLEOTIDE SEQUENCE [LARGE SCALE GENOMIC DNA]</scope>
    <source>
        <strain evidence="2">EAD_L_NR</strain>
    </source>
</reference>
<feature type="transmembrane region" description="Helical" evidence="1">
    <location>
        <begin position="69"/>
        <end position="86"/>
    </location>
</feature>
<proteinExistence type="predicted"/>
<keyword evidence="1" id="KW-0812">Transmembrane</keyword>
<evidence type="ECO:0000313" key="2">
    <source>
        <dbReference type="EMBL" id="KAJ8924847.1"/>
    </source>
</evidence>
<keyword evidence="1" id="KW-1133">Transmembrane helix</keyword>
<dbReference type="Proteomes" id="UP001159042">
    <property type="component" value="Unassembled WGS sequence"/>
</dbReference>
<evidence type="ECO:0000256" key="1">
    <source>
        <dbReference type="SAM" id="Phobius"/>
    </source>
</evidence>
<keyword evidence="3" id="KW-1185">Reference proteome</keyword>
<organism evidence="2 3">
    <name type="scientific">Exocentrus adspersus</name>
    <dbReference type="NCBI Taxonomy" id="1586481"/>
    <lineage>
        <taxon>Eukaryota</taxon>
        <taxon>Metazoa</taxon>
        <taxon>Ecdysozoa</taxon>
        <taxon>Arthropoda</taxon>
        <taxon>Hexapoda</taxon>
        <taxon>Insecta</taxon>
        <taxon>Pterygota</taxon>
        <taxon>Neoptera</taxon>
        <taxon>Endopterygota</taxon>
        <taxon>Coleoptera</taxon>
        <taxon>Polyphaga</taxon>
        <taxon>Cucujiformia</taxon>
        <taxon>Chrysomeloidea</taxon>
        <taxon>Cerambycidae</taxon>
        <taxon>Lamiinae</taxon>
        <taxon>Acanthocinini</taxon>
        <taxon>Exocentrus</taxon>
    </lineage>
</organism>
<dbReference type="EMBL" id="JANEYG010000002">
    <property type="protein sequence ID" value="KAJ8924847.1"/>
    <property type="molecule type" value="Genomic_DNA"/>
</dbReference>
<dbReference type="AlphaFoldDB" id="A0AAV8WF47"/>
<gene>
    <name evidence="2" type="ORF">NQ315_001002</name>
</gene>
<comment type="caution">
    <text evidence="2">The sequence shown here is derived from an EMBL/GenBank/DDBJ whole genome shotgun (WGS) entry which is preliminary data.</text>
</comment>
<sequence length="174" mass="19706">MNRYGFQDFITPEPDDTRSSRTRRSTTSVALRLPSTRTKGLRIYKRGSAPQTAEFVSDKQQHLIKTVKMFKLIAFFAILAAAFAAPKPDPVTLTYSAGIPLTYTSGIGAPINYPAITNYNSYLPYASGYNYYSPLRLQEPLLLNGRQMMKRRWTATDSFKQILLFALYLNLLSD</sequence>
<protein>
    <submittedName>
        <fullName evidence="2">Uncharacterized protein</fullName>
    </submittedName>
</protein>